<dbReference type="RefSeq" id="WP_181641615.1">
    <property type="nucleotide sequence ID" value="NZ_CCXJ01000122.1"/>
</dbReference>
<evidence type="ECO:0000313" key="8">
    <source>
        <dbReference type="Proteomes" id="UP001240447"/>
    </source>
</evidence>
<gene>
    <name evidence="7" type="ORF">J2S59_000558</name>
</gene>
<keyword evidence="3" id="KW-0813">Transport</keyword>
<dbReference type="InterPro" id="IPR039424">
    <property type="entry name" value="SBP_5"/>
</dbReference>
<dbReference type="PROSITE" id="PS51257">
    <property type="entry name" value="PROKAR_LIPOPROTEIN"/>
    <property type="match status" value="1"/>
</dbReference>
<protein>
    <submittedName>
        <fullName evidence="7">Peptide/nickel transport system substrate-binding protein</fullName>
    </submittedName>
</protein>
<dbReference type="PIRSF" id="PIRSF002741">
    <property type="entry name" value="MppA"/>
    <property type="match status" value="1"/>
</dbReference>
<dbReference type="SUPFAM" id="SSF53850">
    <property type="entry name" value="Periplasmic binding protein-like II"/>
    <property type="match status" value="1"/>
</dbReference>
<feature type="signal peptide" evidence="5">
    <location>
        <begin position="1"/>
        <end position="24"/>
    </location>
</feature>
<evidence type="ECO:0000256" key="1">
    <source>
        <dbReference type="ARBA" id="ARBA00004193"/>
    </source>
</evidence>
<dbReference type="CDD" id="cd00995">
    <property type="entry name" value="PBP2_NikA_DppA_OppA_like"/>
    <property type="match status" value="1"/>
</dbReference>
<evidence type="ECO:0000256" key="5">
    <source>
        <dbReference type="SAM" id="SignalP"/>
    </source>
</evidence>
<feature type="domain" description="Solute-binding protein family 5" evidence="6">
    <location>
        <begin position="111"/>
        <end position="450"/>
    </location>
</feature>
<evidence type="ECO:0000259" key="6">
    <source>
        <dbReference type="Pfam" id="PF00496"/>
    </source>
</evidence>
<comment type="similarity">
    <text evidence="2">Belongs to the bacterial solute-binding protein 5 family.</text>
</comment>
<dbReference type="InterPro" id="IPR030678">
    <property type="entry name" value="Peptide/Ni-bd"/>
</dbReference>
<evidence type="ECO:0000313" key="7">
    <source>
        <dbReference type="EMBL" id="MDP9820749.1"/>
    </source>
</evidence>
<organism evidence="7 8">
    <name type="scientific">Nocardioides massiliensis</name>
    <dbReference type="NCBI Taxonomy" id="1325935"/>
    <lineage>
        <taxon>Bacteria</taxon>
        <taxon>Bacillati</taxon>
        <taxon>Actinomycetota</taxon>
        <taxon>Actinomycetes</taxon>
        <taxon>Propionibacteriales</taxon>
        <taxon>Nocardioidaceae</taxon>
        <taxon>Nocardioides</taxon>
    </lineage>
</organism>
<comment type="caution">
    <text evidence="7">The sequence shown here is derived from an EMBL/GenBank/DDBJ whole genome shotgun (WGS) entry which is preliminary data.</text>
</comment>
<sequence length="539" mass="57561">MTTTRTRRRFTALAALALSAGLLAGCADNGGGGSDDAEGPTADRGGSMFAIGFVGDQLDGEPTDGGQLSISTFGEVRSMDPVDLIANGLSGGSELAAIYDVLLRYDPETAEYEPYVAESLEPNDDSTVWTMTLREGVNFSDGTPLDAAAVVGSIERYLADEGGQASLWTSKVAKTEATDERTVTFTLSEPWVDFEYMLATAPGMIMAPAAYAGAEFTPIGAGPFTFGHYRPSEELLLEANPDYWGGEPPLDELRFHNVQTAEGTFDVVRSGSSDVGVVREPSITKEAIDEGFGGAMNVVSMGFGLIVNNREDSATGDVRVRQAIAHAIDPEGIYARTYNGVGLPGTEMFPDESQWGGAPGPEIDLDKAKQLVEEAKADGFDGKVGYLGIQVVSQNTGLGLEAMLGQIGIELEPEYVAGSADMIQRVFAERSFDLAGWSFGTPDAAVFPELYENFHSESRSNAAGYASETMDGLLEELGAAESEDEQQDLINQIQEEWNATIPSIVLGAQPEFVMWGEHVGGVVPHVDSMMLYHQAWSEK</sequence>
<dbReference type="Pfam" id="PF00496">
    <property type="entry name" value="SBP_bac_5"/>
    <property type="match status" value="1"/>
</dbReference>
<keyword evidence="4 5" id="KW-0732">Signal</keyword>
<name>A0ABT9NK08_9ACTN</name>
<accession>A0ABT9NK08</accession>
<dbReference type="Proteomes" id="UP001240447">
    <property type="component" value="Unassembled WGS sequence"/>
</dbReference>
<dbReference type="InterPro" id="IPR023765">
    <property type="entry name" value="SBP_5_CS"/>
</dbReference>
<feature type="chain" id="PRO_5046864040" evidence="5">
    <location>
        <begin position="25"/>
        <end position="539"/>
    </location>
</feature>
<dbReference type="PROSITE" id="PS01040">
    <property type="entry name" value="SBP_BACTERIAL_5"/>
    <property type="match status" value="1"/>
</dbReference>
<dbReference type="InterPro" id="IPR000914">
    <property type="entry name" value="SBP_5_dom"/>
</dbReference>
<proteinExistence type="inferred from homology"/>
<reference evidence="7 8" key="1">
    <citation type="submission" date="2023-07" db="EMBL/GenBank/DDBJ databases">
        <title>Sequencing the genomes of 1000 actinobacteria strains.</title>
        <authorList>
            <person name="Klenk H.-P."/>
        </authorList>
    </citation>
    <scope>NUCLEOTIDE SEQUENCE [LARGE SCALE GENOMIC DNA]</scope>
    <source>
        <strain evidence="7 8">GD13</strain>
    </source>
</reference>
<dbReference type="EMBL" id="JAUSQM010000001">
    <property type="protein sequence ID" value="MDP9820749.1"/>
    <property type="molecule type" value="Genomic_DNA"/>
</dbReference>
<evidence type="ECO:0000256" key="4">
    <source>
        <dbReference type="ARBA" id="ARBA00022729"/>
    </source>
</evidence>
<dbReference type="Gene3D" id="3.40.190.10">
    <property type="entry name" value="Periplasmic binding protein-like II"/>
    <property type="match status" value="1"/>
</dbReference>
<evidence type="ECO:0000256" key="3">
    <source>
        <dbReference type="ARBA" id="ARBA00022448"/>
    </source>
</evidence>
<comment type="subcellular location">
    <subcellularLocation>
        <location evidence="1">Cell membrane</location>
        <topology evidence="1">Lipid-anchor</topology>
    </subcellularLocation>
</comment>
<keyword evidence="8" id="KW-1185">Reference proteome</keyword>
<dbReference type="PANTHER" id="PTHR30290:SF9">
    <property type="entry name" value="OLIGOPEPTIDE-BINDING PROTEIN APPA"/>
    <property type="match status" value="1"/>
</dbReference>
<dbReference type="Gene3D" id="3.10.105.10">
    <property type="entry name" value="Dipeptide-binding Protein, Domain 3"/>
    <property type="match status" value="1"/>
</dbReference>
<evidence type="ECO:0000256" key="2">
    <source>
        <dbReference type="ARBA" id="ARBA00005695"/>
    </source>
</evidence>
<dbReference type="PANTHER" id="PTHR30290">
    <property type="entry name" value="PERIPLASMIC BINDING COMPONENT OF ABC TRANSPORTER"/>
    <property type="match status" value="1"/>
</dbReference>